<proteinExistence type="predicted"/>
<sequence>MINQQVQVWAVNDGEKIQRDDFTNLNRHSNSVWDGYRVKLFGARNEVVAFQIIVQTGDRAIEDLTVEMSDLTHILNEGLSIRNQPAHPEDPNDYIGRRIEVFTEHYLFVPPELSTPPQWFYAASAPPLQQSGWIPDALIPHDARQGFGGQPVQVLAKQNQGFWIDIYIPDENALEFGIYSGAITVRWNSGLEERVIPVELDLFDFALPHENHTKTMVYASDFSSYFPALDNSNDALRKMAHRHRFDLVGANVHNQSYDADALENYKMYLDGSFFQPENGYEGPGQGVGEQIFPIGMYGSSVLGDSPSSMQDEADKWVGWFQQLQVQTGWQGNYFLYLIDEPRPDKFDWIREKSEAIKGSAGPGHKLPIMATRTYAEEIDDCIDIWCTSHLLPAEKAAADENGQPIWFYNGYRPSHGSVILEGEAVDLRVNSWVKWKHKMDLYFIWQGTHWRHNHQGPRARTNQNVYGYPVTFMYVNDNPEDEFYGESGIHWGNGDGILFYPGHDPYYREQDRGVQAPISSIRMKNLRRGIQDYEYMWLAASKGKHEQVDHLVSAALPKVLHETDRTHPIVWSPHGNDWDAYRKKLIDLIV</sequence>
<name>A0A3G9J5S3_9BACL</name>
<dbReference type="RefSeq" id="WP_164522709.1">
    <property type="nucleotide sequence ID" value="NZ_AP019308.1"/>
</dbReference>
<organism evidence="2 3">
    <name type="scientific">Paenibacillus baekrokdamisoli</name>
    <dbReference type="NCBI Taxonomy" id="1712516"/>
    <lineage>
        <taxon>Bacteria</taxon>
        <taxon>Bacillati</taxon>
        <taxon>Bacillota</taxon>
        <taxon>Bacilli</taxon>
        <taxon>Bacillales</taxon>
        <taxon>Paenibacillaceae</taxon>
        <taxon>Paenibacillus</taxon>
    </lineage>
</organism>
<dbReference type="EMBL" id="AP019308">
    <property type="protein sequence ID" value="BBH20143.1"/>
    <property type="molecule type" value="Genomic_DNA"/>
</dbReference>
<keyword evidence="3" id="KW-1185">Reference proteome</keyword>
<dbReference type="AlphaFoldDB" id="A0A3G9J5S3"/>
<dbReference type="KEGG" id="pbk:Back11_14880"/>
<dbReference type="InterPro" id="IPR025150">
    <property type="entry name" value="GH123_cat"/>
</dbReference>
<evidence type="ECO:0000313" key="2">
    <source>
        <dbReference type="EMBL" id="BBH20143.1"/>
    </source>
</evidence>
<dbReference type="Proteomes" id="UP000275368">
    <property type="component" value="Chromosome"/>
</dbReference>
<evidence type="ECO:0000313" key="3">
    <source>
        <dbReference type="Proteomes" id="UP000275368"/>
    </source>
</evidence>
<reference evidence="2 3" key="1">
    <citation type="submission" date="2018-11" db="EMBL/GenBank/DDBJ databases">
        <title>Complete genome sequence of Paenibacillus baekrokdamisoli strain KCTC 33723.</title>
        <authorList>
            <person name="Kang S.W."/>
            <person name="Lee K.C."/>
            <person name="Kim K.K."/>
            <person name="Kim J.S."/>
            <person name="Kim D.S."/>
            <person name="Ko S.H."/>
            <person name="Yang S.H."/>
            <person name="Lee J.S."/>
        </authorList>
    </citation>
    <scope>NUCLEOTIDE SEQUENCE [LARGE SCALE GENOMIC DNA]</scope>
    <source>
        <strain evidence="2 3">KCTC 33723</strain>
    </source>
</reference>
<gene>
    <name evidence="2" type="ORF">Back11_14880</name>
</gene>
<evidence type="ECO:0000259" key="1">
    <source>
        <dbReference type="Pfam" id="PF13320"/>
    </source>
</evidence>
<protein>
    <recommendedName>
        <fullName evidence="1">Glycoside hydrolase 123 catalytic domain-containing protein</fullName>
    </recommendedName>
</protein>
<accession>A0A3G9J5S3</accession>
<feature type="domain" description="Glycoside hydrolase 123 catalytic" evidence="1">
    <location>
        <begin position="321"/>
        <end position="536"/>
    </location>
</feature>
<dbReference type="Pfam" id="PF13320">
    <property type="entry name" value="GH123_cat"/>
    <property type="match status" value="1"/>
</dbReference>